<feature type="region of interest" description="Disordered" evidence="1">
    <location>
        <begin position="1"/>
        <end position="48"/>
    </location>
</feature>
<evidence type="ECO:0000256" key="1">
    <source>
        <dbReference type="SAM" id="MobiDB-lite"/>
    </source>
</evidence>
<evidence type="ECO:0000313" key="3">
    <source>
        <dbReference type="Proteomes" id="UP000059680"/>
    </source>
</evidence>
<name>A0A0P0XDW7_ORYSJ</name>
<organism evidence="2 3">
    <name type="scientific">Oryza sativa subsp. japonica</name>
    <name type="common">Rice</name>
    <dbReference type="NCBI Taxonomy" id="39947"/>
    <lineage>
        <taxon>Eukaryota</taxon>
        <taxon>Viridiplantae</taxon>
        <taxon>Streptophyta</taxon>
        <taxon>Embryophyta</taxon>
        <taxon>Tracheophyta</taxon>
        <taxon>Spermatophyta</taxon>
        <taxon>Magnoliopsida</taxon>
        <taxon>Liliopsida</taxon>
        <taxon>Poales</taxon>
        <taxon>Poaceae</taxon>
        <taxon>BOP clade</taxon>
        <taxon>Oryzoideae</taxon>
        <taxon>Oryzeae</taxon>
        <taxon>Oryzinae</taxon>
        <taxon>Oryza</taxon>
        <taxon>Oryza sativa</taxon>
    </lineage>
</organism>
<proteinExistence type="predicted"/>
<keyword evidence="3" id="KW-1185">Reference proteome</keyword>
<reference evidence="2 3" key="3">
    <citation type="journal article" date="2013" name="Rice">
        <title>Improvement of the Oryza sativa Nipponbare reference genome using next generation sequence and optical map data.</title>
        <authorList>
            <person name="Kawahara Y."/>
            <person name="de la Bastide M."/>
            <person name="Hamilton J.P."/>
            <person name="Kanamori H."/>
            <person name="McCombie W.R."/>
            <person name="Ouyang S."/>
            <person name="Schwartz D.C."/>
            <person name="Tanaka T."/>
            <person name="Wu J."/>
            <person name="Zhou S."/>
            <person name="Childs K.L."/>
            <person name="Davidson R.M."/>
            <person name="Lin H."/>
            <person name="Quesada-Ocampo L."/>
            <person name="Vaillancourt B."/>
            <person name="Sakai H."/>
            <person name="Lee S.S."/>
            <person name="Kim J."/>
            <person name="Numa H."/>
            <person name="Itoh T."/>
            <person name="Buell C.R."/>
            <person name="Matsumoto T."/>
        </authorList>
    </citation>
    <scope>NUCLEOTIDE SEQUENCE [LARGE SCALE GENOMIC DNA]</scope>
    <source>
        <strain evidence="3">cv. Nipponbare</strain>
    </source>
</reference>
<gene>
    <name evidence="2" type="ordered locus">Os08g0256050</name>
    <name evidence="2" type="ORF">OSNPB_080256050</name>
</gene>
<evidence type="ECO:0000313" key="2">
    <source>
        <dbReference type="EMBL" id="BAT04582.1"/>
    </source>
</evidence>
<dbReference type="EMBL" id="AP014964">
    <property type="protein sequence ID" value="BAT04582.1"/>
    <property type="molecule type" value="Genomic_DNA"/>
</dbReference>
<dbReference type="PaxDb" id="39947-A0A0P0XDW7"/>
<dbReference type="Proteomes" id="UP000059680">
    <property type="component" value="Chromosome 8"/>
</dbReference>
<feature type="compositionally biased region" description="Low complexity" evidence="1">
    <location>
        <begin position="8"/>
        <end position="28"/>
    </location>
</feature>
<protein>
    <submittedName>
        <fullName evidence="2">Os08g0256050 protein</fullName>
    </submittedName>
</protein>
<dbReference type="AlphaFoldDB" id="A0A0P0XDW7"/>
<reference evidence="2 3" key="2">
    <citation type="journal article" date="2013" name="Plant Cell Physiol.">
        <title>Rice Annotation Project Database (RAP-DB): an integrative and interactive database for rice genomics.</title>
        <authorList>
            <person name="Sakai H."/>
            <person name="Lee S.S."/>
            <person name="Tanaka T."/>
            <person name="Numa H."/>
            <person name="Kim J."/>
            <person name="Kawahara Y."/>
            <person name="Wakimoto H."/>
            <person name="Yang C.C."/>
            <person name="Iwamoto M."/>
            <person name="Abe T."/>
            <person name="Yamada Y."/>
            <person name="Muto A."/>
            <person name="Inokuchi H."/>
            <person name="Ikemura T."/>
            <person name="Matsumoto T."/>
            <person name="Sasaki T."/>
            <person name="Itoh T."/>
        </authorList>
    </citation>
    <scope>NUCLEOTIDE SEQUENCE [LARGE SCALE GENOMIC DNA]</scope>
    <source>
        <strain evidence="3">cv. Nipponbare</strain>
    </source>
</reference>
<accession>A0A0P0XDW7</accession>
<sequence length="72" mass="7690">MAEREGTPASHPVSAVAPPPLAALSPSLRCPRRREKAERHGGRTATSALGQRCARAASLRHVDTLRELGHCL</sequence>
<reference evidence="3" key="1">
    <citation type="journal article" date="2005" name="Nature">
        <title>The map-based sequence of the rice genome.</title>
        <authorList>
            <consortium name="International rice genome sequencing project (IRGSP)"/>
            <person name="Matsumoto T."/>
            <person name="Wu J."/>
            <person name="Kanamori H."/>
            <person name="Katayose Y."/>
            <person name="Fujisawa M."/>
            <person name="Namiki N."/>
            <person name="Mizuno H."/>
            <person name="Yamamoto K."/>
            <person name="Antonio B.A."/>
            <person name="Baba T."/>
            <person name="Sakata K."/>
            <person name="Nagamura Y."/>
            <person name="Aoki H."/>
            <person name="Arikawa K."/>
            <person name="Arita K."/>
            <person name="Bito T."/>
            <person name="Chiden Y."/>
            <person name="Fujitsuka N."/>
            <person name="Fukunaka R."/>
            <person name="Hamada M."/>
            <person name="Harada C."/>
            <person name="Hayashi A."/>
            <person name="Hijishita S."/>
            <person name="Honda M."/>
            <person name="Hosokawa S."/>
            <person name="Ichikawa Y."/>
            <person name="Idonuma A."/>
            <person name="Iijima M."/>
            <person name="Ikeda M."/>
            <person name="Ikeno M."/>
            <person name="Ito K."/>
            <person name="Ito S."/>
            <person name="Ito T."/>
            <person name="Ito Y."/>
            <person name="Ito Y."/>
            <person name="Iwabuchi A."/>
            <person name="Kamiya K."/>
            <person name="Karasawa W."/>
            <person name="Kurita K."/>
            <person name="Katagiri S."/>
            <person name="Kikuta A."/>
            <person name="Kobayashi H."/>
            <person name="Kobayashi N."/>
            <person name="Machita K."/>
            <person name="Maehara T."/>
            <person name="Masukawa M."/>
            <person name="Mizubayashi T."/>
            <person name="Mukai Y."/>
            <person name="Nagasaki H."/>
            <person name="Nagata Y."/>
            <person name="Naito S."/>
            <person name="Nakashima M."/>
            <person name="Nakama Y."/>
            <person name="Nakamichi Y."/>
            <person name="Nakamura M."/>
            <person name="Meguro A."/>
            <person name="Negishi M."/>
            <person name="Ohta I."/>
            <person name="Ohta T."/>
            <person name="Okamoto M."/>
            <person name="Ono N."/>
            <person name="Saji S."/>
            <person name="Sakaguchi M."/>
            <person name="Sakai K."/>
            <person name="Shibata M."/>
            <person name="Shimokawa T."/>
            <person name="Song J."/>
            <person name="Takazaki Y."/>
            <person name="Terasawa K."/>
            <person name="Tsugane M."/>
            <person name="Tsuji K."/>
            <person name="Ueda S."/>
            <person name="Waki K."/>
            <person name="Yamagata H."/>
            <person name="Yamamoto M."/>
            <person name="Yamamoto S."/>
            <person name="Yamane H."/>
            <person name="Yoshiki S."/>
            <person name="Yoshihara R."/>
            <person name="Yukawa K."/>
            <person name="Zhong H."/>
            <person name="Yano M."/>
            <person name="Yuan Q."/>
            <person name="Ouyang S."/>
            <person name="Liu J."/>
            <person name="Jones K.M."/>
            <person name="Gansberger K."/>
            <person name="Moffat K."/>
            <person name="Hill J."/>
            <person name="Bera J."/>
            <person name="Fadrosh D."/>
            <person name="Jin S."/>
            <person name="Johri S."/>
            <person name="Kim M."/>
            <person name="Overton L."/>
            <person name="Reardon M."/>
            <person name="Tsitrin T."/>
            <person name="Vuong H."/>
            <person name="Weaver B."/>
            <person name="Ciecko A."/>
            <person name="Tallon L."/>
            <person name="Jackson J."/>
            <person name="Pai G."/>
            <person name="Aken S.V."/>
            <person name="Utterback T."/>
            <person name="Reidmuller S."/>
            <person name="Feldblyum T."/>
            <person name="Hsiao J."/>
            <person name="Zismann V."/>
            <person name="Iobst S."/>
            <person name="de Vazeille A.R."/>
            <person name="Buell C.R."/>
            <person name="Ying K."/>
            <person name="Li Y."/>
            <person name="Lu T."/>
            <person name="Huang Y."/>
            <person name="Zhao Q."/>
            <person name="Feng Q."/>
            <person name="Zhang L."/>
            <person name="Zhu J."/>
            <person name="Weng Q."/>
            <person name="Mu J."/>
            <person name="Lu Y."/>
            <person name="Fan D."/>
            <person name="Liu Y."/>
            <person name="Guan J."/>
            <person name="Zhang Y."/>
            <person name="Yu S."/>
            <person name="Liu X."/>
            <person name="Zhang Y."/>
            <person name="Hong G."/>
            <person name="Han B."/>
            <person name="Choisne N."/>
            <person name="Demange N."/>
            <person name="Orjeda G."/>
            <person name="Samain S."/>
            <person name="Cattolico L."/>
            <person name="Pelletier E."/>
            <person name="Couloux A."/>
            <person name="Segurens B."/>
            <person name="Wincker P."/>
            <person name="D'Hont A."/>
            <person name="Scarpelli C."/>
            <person name="Weissenbach J."/>
            <person name="Salanoubat M."/>
            <person name="Quetier F."/>
            <person name="Yu Y."/>
            <person name="Kim H.R."/>
            <person name="Rambo T."/>
            <person name="Currie J."/>
            <person name="Collura K."/>
            <person name="Luo M."/>
            <person name="Yang T."/>
            <person name="Ammiraju J.S.S."/>
            <person name="Engler F."/>
            <person name="Soderlund C."/>
            <person name="Wing R.A."/>
            <person name="Palmer L.E."/>
            <person name="de la Bastide M."/>
            <person name="Spiegel L."/>
            <person name="Nascimento L."/>
            <person name="Zutavern T."/>
            <person name="O'Shaughnessy A."/>
            <person name="Dike S."/>
            <person name="Dedhia N."/>
            <person name="Preston R."/>
            <person name="Balija V."/>
            <person name="McCombie W.R."/>
            <person name="Chow T."/>
            <person name="Chen H."/>
            <person name="Chung M."/>
            <person name="Chen C."/>
            <person name="Shaw J."/>
            <person name="Wu H."/>
            <person name="Hsiao K."/>
            <person name="Chao Y."/>
            <person name="Chu M."/>
            <person name="Cheng C."/>
            <person name="Hour A."/>
            <person name="Lee P."/>
            <person name="Lin S."/>
            <person name="Lin Y."/>
            <person name="Liou J."/>
            <person name="Liu S."/>
            <person name="Hsing Y."/>
            <person name="Raghuvanshi S."/>
            <person name="Mohanty A."/>
            <person name="Bharti A.K."/>
            <person name="Gaur A."/>
            <person name="Gupta V."/>
            <person name="Kumar D."/>
            <person name="Ravi V."/>
            <person name="Vij S."/>
            <person name="Kapur A."/>
            <person name="Khurana P."/>
            <person name="Khurana P."/>
            <person name="Khurana J.P."/>
            <person name="Tyagi A.K."/>
            <person name="Gaikwad K."/>
            <person name="Singh A."/>
            <person name="Dalal V."/>
            <person name="Srivastava S."/>
            <person name="Dixit A."/>
            <person name="Pal A.K."/>
            <person name="Ghazi I.A."/>
            <person name="Yadav M."/>
            <person name="Pandit A."/>
            <person name="Bhargava A."/>
            <person name="Sureshbabu K."/>
            <person name="Batra K."/>
            <person name="Sharma T.R."/>
            <person name="Mohapatra T."/>
            <person name="Singh N.K."/>
            <person name="Messing J."/>
            <person name="Nelson A.B."/>
            <person name="Fuks G."/>
            <person name="Kavchok S."/>
            <person name="Keizer G."/>
            <person name="Linton E."/>
            <person name="Llaca V."/>
            <person name="Song R."/>
            <person name="Tanyolac B."/>
            <person name="Young S."/>
            <person name="Ho-Il K."/>
            <person name="Hahn J.H."/>
            <person name="Sangsakoo G."/>
            <person name="Vanavichit A."/>
            <person name="de Mattos Luiz.A.T."/>
            <person name="Zimmer P.D."/>
            <person name="Malone G."/>
            <person name="Dellagostin O."/>
            <person name="de Oliveira A.C."/>
            <person name="Bevan M."/>
            <person name="Bancroft I."/>
            <person name="Minx P."/>
            <person name="Cordum H."/>
            <person name="Wilson R."/>
            <person name="Cheng Z."/>
            <person name="Jin W."/>
            <person name="Jiang J."/>
            <person name="Leong S.A."/>
            <person name="Iwama H."/>
            <person name="Gojobori T."/>
            <person name="Itoh T."/>
            <person name="Niimura Y."/>
            <person name="Fujii Y."/>
            <person name="Habara T."/>
            <person name="Sakai H."/>
            <person name="Sato Y."/>
            <person name="Wilson G."/>
            <person name="Kumar K."/>
            <person name="McCouch S."/>
            <person name="Juretic N."/>
            <person name="Hoen D."/>
            <person name="Wright S."/>
            <person name="Bruskiewich R."/>
            <person name="Bureau T."/>
            <person name="Miyao A."/>
            <person name="Hirochika H."/>
            <person name="Nishikawa T."/>
            <person name="Kadowaki K."/>
            <person name="Sugiura M."/>
            <person name="Burr B."/>
            <person name="Sasaki T."/>
        </authorList>
    </citation>
    <scope>NUCLEOTIDE SEQUENCE [LARGE SCALE GENOMIC DNA]</scope>
    <source>
        <strain evidence="3">cv. Nipponbare</strain>
    </source>
</reference>
<dbReference type="InParanoid" id="A0A0P0XDW7"/>